<protein>
    <submittedName>
        <fullName evidence="1">Uncharacterized protein</fullName>
    </submittedName>
</protein>
<dbReference type="Proteomes" id="UP000215086">
    <property type="component" value="Chromosome"/>
</dbReference>
<gene>
    <name evidence="1" type="ORF">THTE_0990</name>
</gene>
<dbReference type="KEGG" id="ttf:THTE_0990"/>
<dbReference type="EMBL" id="CP018477">
    <property type="protein sequence ID" value="ASV73592.1"/>
    <property type="molecule type" value="Genomic_DNA"/>
</dbReference>
<accession>A0A286RCA1</accession>
<organism evidence="1 2">
    <name type="scientific">Thermogutta terrifontis</name>
    <dbReference type="NCBI Taxonomy" id="1331910"/>
    <lineage>
        <taxon>Bacteria</taxon>
        <taxon>Pseudomonadati</taxon>
        <taxon>Planctomycetota</taxon>
        <taxon>Planctomycetia</taxon>
        <taxon>Pirellulales</taxon>
        <taxon>Thermoguttaceae</taxon>
        <taxon>Thermogutta</taxon>
    </lineage>
</organism>
<sequence length="48" mass="5500">MRPEESRNGQKPHPGELALADLTDGELCTKRFQSRVVAREEHLHYPSL</sequence>
<name>A0A286RCA1_9BACT</name>
<proteinExistence type="predicted"/>
<evidence type="ECO:0000313" key="2">
    <source>
        <dbReference type="Proteomes" id="UP000215086"/>
    </source>
</evidence>
<reference evidence="1 2" key="1">
    <citation type="journal article" name="Front. Microbiol.">
        <title>Sugar Metabolism of the First Thermophilic Planctomycete Thermogutta terrifontis: Comparative Genomic and Transcriptomic Approaches.</title>
        <authorList>
            <person name="Elcheninov A.G."/>
            <person name="Menzel P."/>
            <person name="Gudbergsdottir S.R."/>
            <person name="Slesarev A.I."/>
            <person name="Kadnikov V.V."/>
            <person name="Krogh A."/>
            <person name="Bonch-Osmolovskaya E.A."/>
            <person name="Peng X."/>
            <person name="Kublanov I.V."/>
        </authorList>
    </citation>
    <scope>NUCLEOTIDE SEQUENCE [LARGE SCALE GENOMIC DNA]</scope>
    <source>
        <strain evidence="1 2">R1</strain>
    </source>
</reference>
<evidence type="ECO:0000313" key="1">
    <source>
        <dbReference type="EMBL" id="ASV73592.1"/>
    </source>
</evidence>
<dbReference type="AlphaFoldDB" id="A0A286RCA1"/>
<keyword evidence="2" id="KW-1185">Reference proteome</keyword>